<protein>
    <submittedName>
        <fullName evidence="1">Uncharacterized protein</fullName>
    </submittedName>
</protein>
<organism evidence="1">
    <name type="scientific">viral metagenome</name>
    <dbReference type="NCBI Taxonomy" id="1070528"/>
    <lineage>
        <taxon>unclassified sequences</taxon>
        <taxon>metagenomes</taxon>
        <taxon>organismal metagenomes</taxon>
    </lineage>
</organism>
<sequence length="39" mass="4732">MEINIINIKSNECNFFVILQYQIKIEKKKIIIILIIFHI</sequence>
<proteinExistence type="predicted"/>
<name>A0A6C0LUU0_9ZZZZ</name>
<dbReference type="AlphaFoldDB" id="A0A6C0LUU0"/>
<accession>A0A6C0LUU0</accession>
<dbReference type="EMBL" id="MN740556">
    <property type="protein sequence ID" value="QHU33334.1"/>
    <property type="molecule type" value="Genomic_DNA"/>
</dbReference>
<evidence type="ECO:0000313" key="1">
    <source>
        <dbReference type="EMBL" id="QHU33334.1"/>
    </source>
</evidence>
<reference evidence="1" key="1">
    <citation type="journal article" date="2020" name="Nature">
        <title>Giant virus diversity and host interactions through global metagenomics.</title>
        <authorList>
            <person name="Schulz F."/>
            <person name="Roux S."/>
            <person name="Paez-Espino D."/>
            <person name="Jungbluth S."/>
            <person name="Walsh D.A."/>
            <person name="Denef V.J."/>
            <person name="McMahon K.D."/>
            <person name="Konstantinidis K.T."/>
            <person name="Eloe-Fadrosh E.A."/>
            <person name="Kyrpides N.C."/>
            <person name="Woyke T."/>
        </authorList>
    </citation>
    <scope>NUCLEOTIDE SEQUENCE</scope>
    <source>
        <strain evidence="1">GVMAG-S-1014582-52</strain>
    </source>
</reference>